<dbReference type="InterPro" id="IPR050327">
    <property type="entry name" value="Proton-linked_MCT"/>
</dbReference>
<dbReference type="GO" id="GO:0005886">
    <property type="term" value="C:plasma membrane"/>
    <property type="evidence" value="ECO:0007669"/>
    <property type="project" value="UniProtKB-SubCell"/>
</dbReference>
<dbReference type="InterPro" id="IPR036259">
    <property type="entry name" value="MFS_trans_sf"/>
</dbReference>
<dbReference type="GO" id="GO:0022857">
    <property type="term" value="F:transmembrane transporter activity"/>
    <property type="evidence" value="ECO:0007669"/>
    <property type="project" value="InterPro"/>
</dbReference>
<dbReference type="PANTHER" id="PTHR11360:SF317">
    <property type="entry name" value="MAJOR FACILITATOR SUPERFAMILY (MFS) PROFILE DOMAIN-CONTAINING PROTEIN-RELATED"/>
    <property type="match status" value="1"/>
</dbReference>
<keyword evidence="2" id="KW-0813">Transport</keyword>
<feature type="transmembrane region" description="Helical" evidence="6">
    <location>
        <begin position="312"/>
        <end position="337"/>
    </location>
</feature>
<dbReference type="Proteomes" id="UP000006294">
    <property type="component" value="Chromosome"/>
</dbReference>
<gene>
    <name evidence="8" type="ordered locus">AXY_05800</name>
</gene>
<evidence type="ECO:0000256" key="5">
    <source>
        <dbReference type="ARBA" id="ARBA00023136"/>
    </source>
</evidence>
<keyword evidence="4 6" id="KW-1133">Transmembrane helix</keyword>
<dbReference type="HOGENOM" id="CLU_001265_59_7_9"/>
<protein>
    <submittedName>
        <fullName evidence="8">Major facilitator superfamily transporter</fullName>
    </submittedName>
</protein>
<evidence type="ECO:0000256" key="2">
    <source>
        <dbReference type="ARBA" id="ARBA00022448"/>
    </source>
</evidence>
<evidence type="ECO:0000256" key="3">
    <source>
        <dbReference type="ARBA" id="ARBA00022692"/>
    </source>
</evidence>
<dbReference type="Pfam" id="PF07690">
    <property type="entry name" value="MFS_1"/>
    <property type="match status" value="1"/>
</dbReference>
<feature type="transmembrane region" description="Helical" evidence="6">
    <location>
        <begin position="132"/>
        <end position="153"/>
    </location>
</feature>
<dbReference type="Gene3D" id="1.20.1250.20">
    <property type="entry name" value="MFS general substrate transporter like domains"/>
    <property type="match status" value="2"/>
</dbReference>
<proteinExistence type="predicted"/>
<dbReference type="STRING" id="698758.AXY_05800"/>
<evidence type="ECO:0000256" key="4">
    <source>
        <dbReference type="ARBA" id="ARBA00022989"/>
    </source>
</evidence>
<evidence type="ECO:0000313" key="9">
    <source>
        <dbReference type="Proteomes" id="UP000006294"/>
    </source>
</evidence>
<dbReference type="PATRIC" id="fig|698758.3.peg.580"/>
<dbReference type="InterPro" id="IPR011701">
    <property type="entry name" value="MFS"/>
</dbReference>
<dbReference type="KEGG" id="axl:AXY_05800"/>
<feature type="transmembrane region" description="Helical" evidence="6">
    <location>
        <begin position="349"/>
        <end position="371"/>
    </location>
</feature>
<evidence type="ECO:0000313" key="8">
    <source>
        <dbReference type="EMBL" id="BAM46712.1"/>
    </source>
</evidence>
<accession>K0J0P9</accession>
<evidence type="ECO:0000256" key="6">
    <source>
        <dbReference type="SAM" id="Phobius"/>
    </source>
</evidence>
<feature type="transmembrane region" description="Helical" evidence="6">
    <location>
        <begin position="285"/>
        <end position="306"/>
    </location>
</feature>
<reference evidence="8 9" key="1">
    <citation type="submission" date="2011-01" db="EMBL/GenBank/DDBJ databases">
        <title>Whole genome sequence of Amphibacillus xylinus NBRC 15112.</title>
        <authorList>
            <person name="Nakazawa H."/>
            <person name="Katano Y."/>
            <person name="Nakamura S."/>
            <person name="Sasagawa M."/>
            <person name="Fukada J."/>
            <person name="Arai T."/>
            <person name="Sasakura N."/>
            <person name="Mochizuki D."/>
            <person name="Hosoyama A."/>
            <person name="Harada K."/>
            <person name="Horikawa H."/>
            <person name="Kato Y."/>
            <person name="Harada T."/>
            <person name="Sasaki K."/>
            <person name="Sekiguchi M."/>
            <person name="Hodoyama M."/>
            <person name="Nishiko R."/>
            <person name="Narita H."/>
            <person name="Hanamaki A."/>
            <person name="Hata C."/>
            <person name="Konno Y."/>
            <person name="Niimura Y."/>
            <person name="Yamazaki S."/>
            <person name="Fujita N."/>
        </authorList>
    </citation>
    <scope>NUCLEOTIDE SEQUENCE [LARGE SCALE GENOMIC DNA]</scope>
    <source>
        <strain evidence="9">ATCC 51415 / DSM 6626 / JCM 7361 / LMG 17667 / NBRC 15112 / Ep01</strain>
    </source>
</reference>
<feature type="transmembrane region" description="Helical" evidence="6">
    <location>
        <begin position="225"/>
        <end position="248"/>
    </location>
</feature>
<dbReference type="eggNOG" id="COG2223">
    <property type="taxonomic scope" value="Bacteria"/>
</dbReference>
<evidence type="ECO:0000256" key="1">
    <source>
        <dbReference type="ARBA" id="ARBA00004651"/>
    </source>
</evidence>
<dbReference type="CDD" id="cd17353">
    <property type="entry name" value="MFS_OFA_like"/>
    <property type="match status" value="1"/>
</dbReference>
<dbReference type="SUPFAM" id="SSF103473">
    <property type="entry name" value="MFS general substrate transporter"/>
    <property type="match status" value="1"/>
</dbReference>
<evidence type="ECO:0000259" key="7">
    <source>
        <dbReference type="PROSITE" id="PS50850"/>
    </source>
</evidence>
<dbReference type="PROSITE" id="PS50850">
    <property type="entry name" value="MFS"/>
    <property type="match status" value="1"/>
</dbReference>
<dbReference type="OrthoDB" id="9793415at2"/>
<sequence>MKKNRWLIALSAIAIHLSIGSVYSYSVLKNPILEQIGWSDKTVTVAFTIAIALLGTSAALFGKSVEKWGPKKSAIIAAILFGSGQLITGISLATESLFLFYLGYGVIGGMGLGLGYIAPVSTLVKWFPDRRGLATGMAVMGFGAGSLIGAPIITGLIETVGLSNTFFILAAIYFTLMFSGGLYIVRPPENWMPANKTVTKTKKPDLVQPSLQQLKASEAIRTSRFWLLWVMMFINISNGIMLISAASPFAQSKVGLSATAAATMVGIMGLFNGGGRIGWSAFSDFLGRSNVFLMFFSVQIVLMLTLPNVTNALLLQILLFIVISMYGGGFALLPAFISDLFGTVELGAIHGLLLTSWSCAGVFGPLLVAFINDTTGSYNAAFYIFAGLLAVAFVVSILMKRSIKSISTASHKKVS</sequence>
<feature type="transmembrane region" description="Helical" evidence="6">
    <location>
        <begin position="74"/>
        <end position="92"/>
    </location>
</feature>
<feature type="transmembrane region" description="Helical" evidence="6">
    <location>
        <begin position="98"/>
        <end position="120"/>
    </location>
</feature>
<feature type="transmembrane region" description="Helical" evidence="6">
    <location>
        <begin position="254"/>
        <end position="273"/>
    </location>
</feature>
<dbReference type="PANTHER" id="PTHR11360">
    <property type="entry name" value="MONOCARBOXYLATE TRANSPORTER"/>
    <property type="match status" value="1"/>
</dbReference>
<organism evidence="8 9">
    <name type="scientific">Amphibacillus xylanus (strain ATCC 51415 / DSM 6626 / JCM 7361 / LMG 17667 / NBRC 15112 / Ep01)</name>
    <dbReference type="NCBI Taxonomy" id="698758"/>
    <lineage>
        <taxon>Bacteria</taxon>
        <taxon>Bacillati</taxon>
        <taxon>Bacillota</taxon>
        <taxon>Bacilli</taxon>
        <taxon>Bacillales</taxon>
        <taxon>Bacillaceae</taxon>
        <taxon>Amphibacillus</taxon>
    </lineage>
</organism>
<feature type="domain" description="Major facilitator superfamily (MFS) profile" evidence="7">
    <location>
        <begin position="4"/>
        <end position="404"/>
    </location>
</feature>
<dbReference type="AlphaFoldDB" id="K0J0P9"/>
<dbReference type="RefSeq" id="WP_015009317.1">
    <property type="nucleotide sequence ID" value="NC_018704.1"/>
</dbReference>
<comment type="subcellular location">
    <subcellularLocation>
        <location evidence="1">Cell membrane</location>
        <topology evidence="1">Multi-pass membrane protein</topology>
    </subcellularLocation>
</comment>
<keyword evidence="9" id="KW-1185">Reference proteome</keyword>
<keyword evidence="3 6" id="KW-0812">Transmembrane</keyword>
<keyword evidence="5 6" id="KW-0472">Membrane</keyword>
<feature type="transmembrane region" description="Helical" evidence="6">
    <location>
        <begin position="377"/>
        <end position="398"/>
    </location>
</feature>
<dbReference type="InterPro" id="IPR020846">
    <property type="entry name" value="MFS_dom"/>
</dbReference>
<dbReference type="EMBL" id="AP012050">
    <property type="protein sequence ID" value="BAM46712.1"/>
    <property type="molecule type" value="Genomic_DNA"/>
</dbReference>
<feature type="transmembrane region" description="Helical" evidence="6">
    <location>
        <begin position="165"/>
        <end position="185"/>
    </location>
</feature>
<feature type="transmembrane region" description="Helical" evidence="6">
    <location>
        <begin position="43"/>
        <end position="62"/>
    </location>
</feature>
<name>K0J0P9_AMPXN</name>